<dbReference type="InterPro" id="IPR005702">
    <property type="entry name" value="Wzc-like_C"/>
</dbReference>
<dbReference type="EMBL" id="AP014936">
    <property type="protein sequence ID" value="BAU48074.1"/>
    <property type="molecule type" value="Genomic_DNA"/>
</dbReference>
<keyword evidence="1" id="KW-0547">Nucleotide-binding</keyword>
<sequence>MQVMDPITKALTRVRQDRQVGLQQRALVPAEISYTRTRSVTLYPGWLRQNRIVTGDTSDDYAKAYKVLRTQVSQRMRSQGWRTLAVTSPGPGEGKTLTAINLSMNLALEANQTVLLVDANLRQPSVHSYLGFDVDQGLSEYLQDGVPLDQILVHPEIPRFVVLPGSRTAVNSSELLTSPQMLRLVQELKRRYPSRIVVFDLPAVLTSDDVLAFAPYLDASLLVVDEGRTLREEAARAAELLQAGNQNLLGTVLNRAGP</sequence>
<dbReference type="SUPFAM" id="SSF52540">
    <property type="entry name" value="P-loop containing nucleoside triphosphate hydrolases"/>
    <property type="match status" value="1"/>
</dbReference>
<dbReference type="PANTHER" id="PTHR32309">
    <property type="entry name" value="TYROSINE-PROTEIN KINASE"/>
    <property type="match status" value="1"/>
</dbReference>
<dbReference type="AlphaFoldDB" id="A0A1B4V9C2"/>
<organism evidence="3 4">
    <name type="scientific">Sulfurifustis variabilis</name>
    <dbReference type="NCBI Taxonomy" id="1675686"/>
    <lineage>
        <taxon>Bacteria</taxon>
        <taxon>Pseudomonadati</taxon>
        <taxon>Pseudomonadota</taxon>
        <taxon>Gammaproteobacteria</taxon>
        <taxon>Acidiferrobacterales</taxon>
        <taxon>Acidiferrobacteraceae</taxon>
        <taxon>Sulfurifustis</taxon>
    </lineage>
</organism>
<keyword evidence="4" id="KW-1185">Reference proteome</keyword>
<reference evidence="3 4" key="1">
    <citation type="submission" date="2015-08" db="EMBL/GenBank/DDBJ databases">
        <title>Complete genome sequence of Sulfurifustis variabilis.</title>
        <authorList>
            <person name="Miura A."/>
            <person name="Kojima H."/>
            <person name="Fukui M."/>
        </authorList>
    </citation>
    <scope>NUCLEOTIDE SEQUENCE [LARGE SCALE GENOMIC DNA]</scope>
    <source>
        <strain evidence="4">skN76</strain>
    </source>
</reference>
<dbReference type="KEGG" id="sva:SVA_1512"/>
<dbReference type="Proteomes" id="UP000218899">
    <property type="component" value="Chromosome"/>
</dbReference>
<proteinExistence type="predicted"/>
<accession>A0A1B4V9C2</accession>
<dbReference type="Gene3D" id="3.40.50.300">
    <property type="entry name" value="P-loop containing nucleotide triphosphate hydrolases"/>
    <property type="match status" value="1"/>
</dbReference>
<evidence type="ECO:0000313" key="4">
    <source>
        <dbReference type="Proteomes" id="UP000218899"/>
    </source>
</evidence>
<dbReference type="InterPro" id="IPR027417">
    <property type="entry name" value="P-loop_NTPase"/>
</dbReference>
<dbReference type="CDD" id="cd05387">
    <property type="entry name" value="BY-kinase"/>
    <property type="match status" value="1"/>
</dbReference>
<evidence type="ECO:0000256" key="1">
    <source>
        <dbReference type="ARBA" id="ARBA00022741"/>
    </source>
</evidence>
<name>A0A1B4V9C2_9GAMM</name>
<dbReference type="PANTHER" id="PTHR32309:SF31">
    <property type="entry name" value="CAPSULAR EXOPOLYSACCHARIDE FAMILY"/>
    <property type="match status" value="1"/>
</dbReference>
<gene>
    <name evidence="3" type="ORF">SVA_1512</name>
</gene>
<protein>
    <submittedName>
        <fullName evidence="3">Exopolysaccharide biosynthesis protein</fullName>
    </submittedName>
</protein>
<evidence type="ECO:0000313" key="3">
    <source>
        <dbReference type="EMBL" id="BAU48074.1"/>
    </source>
</evidence>
<evidence type="ECO:0000256" key="2">
    <source>
        <dbReference type="ARBA" id="ARBA00022840"/>
    </source>
</evidence>
<dbReference type="InterPro" id="IPR050445">
    <property type="entry name" value="Bact_polysacc_biosynth/exp"/>
</dbReference>
<keyword evidence="2" id="KW-0067">ATP-binding</keyword>